<dbReference type="Proteomes" id="UP001162501">
    <property type="component" value="Chromosome 16"/>
</dbReference>
<proteinExistence type="predicted"/>
<name>A0AC59YIJ2_RANTA</name>
<evidence type="ECO:0000313" key="1">
    <source>
        <dbReference type="EMBL" id="CAM9722853.1"/>
    </source>
</evidence>
<dbReference type="EMBL" id="OX596100">
    <property type="protein sequence ID" value="CAM9722853.1"/>
    <property type="molecule type" value="Genomic_DNA"/>
</dbReference>
<organism evidence="1 2">
    <name type="scientific">Rangifer tarandus platyrhynchus</name>
    <name type="common">Svalbard reindeer</name>
    <dbReference type="NCBI Taxonomy" id="3082113"/>
    <lineage>
        <taxon>Eukaryota</taxon>
        <taxon>Metazoa</taxon>
        <taxon>Chordata</taxon>
        <taxon>Craniata</taxon>
        <taxon>Vertebrata</taxon>
        <taxon>Euteleostomi</taxon>
        <taxon>Mammalia</taxon>
        <taxon>Eutheria</taxon>
        <taxon>Laurasiatheria</taxon>
        <taxon>Artiodactyla</taxon>
        <taxon>Ruminantia</taxon>
        <taxon>Pecora</taxon>
        <taxon>Cervidae</taxon>
        <taxon>Odocoileinae</taxon>
        <taxon>Rangifer</taxon>
    </lineage>
</organism>
<reference evidence="1" key="2">
    <citation type="submission" date="2025-03" db="EMBL/GenBank/DDBJ databases">
        <authorList>
            <consortium name="ELIXIR-Norway"/>
            <consortium name="Elixir Norway"/>
        </authorList>
    </citation>
    <scope>NUCLEOTIDE SEQUENCE</scope>
</reference>
<gene>
    <name evidence="1" type="ORF">MRATA1EN22A_LOCUS6533</name>
</gene>
<sequence>MACQNTSRPEGPGEAGPSSGSRGEATAPNGGQGVGHPSPCEWQRTGLVHLQHWAGLDTFLAVLLHLILTQDKPWTTAERYTGDWLVKRQEVQAFDLTLRSWLQMIEANYHASNPYHNSTRSVDVLHATAYFPCNERIKTAQKTCPGNRRRGSGSVLLITRLSGAPRDRGRSSSRRRPGQDGPRASVKAGREGTAAGDGAPPGPAGRLPPRGARVSPRTAAPEPPARSPFSSCRCRGLREAQTLRVEAAVLWPGGRLGPPGASGGAAHTKAGSRAPGSSRPTGASGLQREPRHRLVGGGWGAASGGKGGRPSGHALPDLRAGGRLPHSPALLFITVQLLSSAGLLDRSDLS</sequence>
<accession>A0AC59YIJ2</accession>
<protein>
    <submittedName>
        <fullName evidence="1">Uncharacterized protein</fullName>
    </submittedName>
</protein>
<reference evidence="1" key="1">
    <citation type="submission" date="2023-05" db="EMBL/GenBank/DDBJ databases">
        <authorList>
            <consortium name="ELIXIR-Norway"/>
        </authorList>
    </citation>
    <scope>NUCLEOTIDE SEQUENCE</scope>
</reference>
<evidence type="ECO:0000313" key="2">
    <source>
        <dbReference type="Proteomes" id="UP001162501"/>
    </source>
</evidence>